<sequence length="193" mass="19908">MANAIVYAPDLYTKPPVTSIGGAMRDFRRMTVTAAQLITTNIFALGILPANHRLTDLQLEVPDLEASGGTTTVTVGILNNYYNTPDASTDDPGFNENAGVIGIPAQTGSDAGATTPAEADGDGGTTPVLSDGLDILNDNTVARAGGRAGPDTDLTPTTTIGKSLKDRIIGVQFPVIGTMQAGTIAISYEVDQN</sequence>
<name>A0A6M3IDC5_9ZZZZ</name>
<organism evidence="1">
    <name type="scientific">viral metagenome</name>
    <dbReference type="NCBI Taxonomy" id="1070528"/>
    <lineage>
        <taxon>unclassified sequences</taxon>
        <taxon>metagenomes</taxon>
        <taxon>organismal metagenomes</taxon>
    </lineage>
</organism>
<gene>
    <name evidence="1" type="ORF">MM415B02049_0011</name>
</gene>
<accession>A0A6M3IDC5</accession>
<protein>
    <submittedName>
        <fullName evidence="1">Uncharacterized protein</fullName>
    </submittedName>
</protein>
<reference evidence="1" key="1">
    <citation type="submission" date="2020-03" db="EMBL/GenBank/DDBJ databases">
        <title>The deep terrestrial virosphere.</title>
        <authorList>
            <person name="Holmfeldt K."/>
            <person name="Nilsson E."/>
            <person name="Simone D."/>
            <person name="Lopez-Fernandez M."/>
            <person name="Wu X."/>
            <person name="de Brujin I."/>
            <person name="Lundin D."/>
            <person name="Andersson A."/>
            <person name="Bertilsson S."/>
            <person name="Dopson M."/>
        </authorList>
    </citation>
    <scope>NUCLEOTIDE SEQUENCE</scope>
    <source>
        <strain evidence="1">MM415B02049</strain>
    </source>
</reference>
<dbReference type="AlphaFoldDB" id="A0A6M3IDC5"/>
<proteinExistence type="predicted"/>
<dbReference type="EMBL" id="MT141157">
    <property type="protein sequence ID" value="QJA55414.1"/>
    <property type="molecule type" value="Genomic_DNA"/>
</dbReference>
<evidence type="ECO:0000313" key="1">
    <source>
        <dbReference type="EMBL" id="QJA55414.1"/>
    </source>
</evidence>